<keyword evidence="2 6" id="KW-0812">Transmembrane</keyword>
<evidence type="ECO:0000313" key="9">
    <source>
        <dbReference type="EMBL" id="KDP31877.1"/>
    </source>
</evidence>
<evidence type="ECO:0000256" key="2">
    <source>
        <dbReference type="ARBA" id="ARBA00022692"/>
    </source>
</evidence>
<evidence type="ECO:0000256" key="1">
    <source>
        <dbReference type="ARBA" id="ARBA00004477"/>
    </source>
</evidence>
<dbReference type="AlphaFoldDB" id="A0A067K6Z5"/>
<feature type="transmembrane region" description="Helical" evidence="6">
    <location>
        <begin position="139"/>
        <end position="158"/>
    </location>
</feature>
<reference evidence="9 10" key="1">
    <citation type="journal article" date="2014" name="PLoS ONE">
        <title>Global Analysis of Gene Expression Profiles in Physic Nut (Jatropha curcas L.) Seedlings Exposed to Salt Stress.</title>
        <authorList>
            <person name="Zhang L."/>
            <person name="Zhang C."/>
            <person name="Wu P."/>
            <person name="Chen Y."/>
            <person name="Li M."/>
            <person name="Jiang H."/>
            <person name="Wu G."/>
        </authorList>
    </citation>
    <scope>NUCLEOTIDE SEQUENCE [LARGE SCALE GENOMIC DNA]</scope>
    <source>
        <strain evidence="10">cv. GZQX0401</strain>
        <tissue evidence="9">Young leaves</tissue>
    </source>
</reference>
<dbReference type="Proteomes" id="UP000027138">
    <property type="component" value="Unassembled WGS sequence"/>
</dbReference>
<dbReference type="PANTHER" id="PTHR10994">
    <property type="entry name" value="RETICULON"/>
    <property type="match status" value="1"/>
</dbReference>
<feature type="transmembrane region" description="Helical" evidence="6">
    <location>
        <begin position="26"/>
        <end position="44"/>
    </location>
</feature>
<dbReference type="Pfam" id="PF02453">
    <property type="entry name" value="Reticulon"/>
    <property type="match status" value="1"/>
</dbReference>
<accession>A0A067K6Z5</accession>
<organism evidence="9 10">
    <name type="scientific">Jatropha curcas</name>
    <name type="common">Barbados nut</name>
    <dbReference type="NCBI Taxonomy" id="180498"/>
    <lineage>
        <taxon>Eukaryota</taxon>
        <taxon>Viridiplantae</taxon>
        <taxon>Streptophyta</taxon>
        <taxon>Embryophyta</taxon>
        <taxon>Tracheophyta</taxon>
        <taxon>Spermatophyta</taxon>
        <taxon>Magnoliopsida</taxon>
        <taxon>eudicotyledons</taxon>
        <taxon>Gunneridae</taxon>
        <taxon>Pentapetalae</taxon>
        <taxon>rosids</taxon>
        <taxon>fabids</taxon>
        <taxon>Malpighiales</taxon>
        <taxon>Euphorbiaceae</taxon>
        <taxon>Crotonoideae</taxon>
        <taxon>Jatropheae</taxon>
        <taxon>Jatropha</taxon>
    </lineage>
</organism>
<dbReference type="OrthoDB" id="567788at2759"/>
<gene>
    <name evidence="9" type="ORF">JCGZ_12338</name>
</gene>
<protein>
    <recommendedName>
        <fullName evidence="6">Reticulon-like protein</fullName>
    </recommendedName>
</protein>
<dbReference type="GO" id="GO:0005789">
    <property type="term" value="C:endoplasmic reticulum membrane"/>
    <property type="evidence" value="ECO:0007669"/>
    <property type="project" value="UniProtKB-SubCell"/>
</dbReference>
<dbReference type="InterPro" id="IPR003388">
    <property type="entry name" value="Reticulon"/>
</dbReference>
<dbReference type="STRING" id="180498.A0A067K6Z5"/>
<keyword evidence="5 6" id="KW-0472">Membrane</keyword>
<dbReference type="PROSITE" id="PS50845">
    <property type="entry name" value="RETICULON"/>
    <property type="match status" value="1"/>
</dbReference>
<sequence>MSDTSKSLLFSSDTVRDIFLWRRKKLSLLILLVATGTWVLFDIYEFNFITVASWIAMVIISSLFIYGNLVRLFRKEEPNLSGLQVSEGTVVETAKSVKEMIEKGINWMFCLSVERDVLVFVRVVALLWLLSYVGSFFDFLTLLYIGTVVGMSVPLIYVKNEERIKKCGEWIRMQGKRFYEMVDEKVLNKVKNKVVKVKEKDKDEEKEEKEKEKKVE</sequence>
<evidence type="ECO:0000256" key="3">
    <source>
        <dbReference type="ARBA" id="ARBA00022824"/>
    </source>
</evidence>
<evidence type="ECO:0000256" key="4">
    <source>
        <dbReference type="ARBA" id="ARBA00022989"/>
    </source>
</evidence>
<feature type="transmembrane region" description="Helical" evidence="6">
    <location>
        <begin position="117"/>
        <end position="133"/>
    </location>
</feature>
<feature type="transmembrane region" description="Helical" evidence="6">
    <location>
        <begin position="50"/>
        <end position="69"/>
    </location>
</feature>
<keyword evidence="10" id="KW-1185">Reference proteome</keyword>
<dbReference type="EMBL" id="KK914593">
    <property type="protein sequence ID" value="KDP31877.1"/>
    <property type="molecule type" value="Genomic_DNA"/>
</dbReference>
<evidence type="ECO:0000256" key="6">
    <source>
        <dbReference type="RuleBase" id="RU363132"/>
    </source>
</evidence>
<keyword evidence="3 6" id="KW-0256">Endoplasmic reticulum</keyword>
<comment type="subcellular location">
    <subcellularLocation>
        <location evidence="1 6">Endoplasmic reticulum membrane</location>
        <topology evidence="1 6">Multi-pass membrane protein</topology>
    </subcellularLocation>
</comment>
<feature type="coiled-coil region" evidence="7">
    <location>
        <begin position="187"/>
        <end position="215"/>
    </location>
</feature>
<dbReference type="PANTHER" id="PTHR10994:SF145">
    <property type="entry name" value="RETICULON-LIKE PROTEIN B13"/>
    <property type="match status" value="1"/>
</dbReference>
<dbReference type="KEGG" id="jcu:105639658"/>
<feature type="domain" description="Reticulon" evidence="8">
    <location>
        <begin position="15"/>
        <end position="202"/>
    </location>
</feature>
<dbReference type="InterPro" id="IPR045064">
    <property type="entry name" value="Reticulon-like"/>
</dbReference>
<evidence type="ECO:0000256" key="5">
    <source>
        <dbReference type="ARBA" id="ARBA00023136"/>
    </source>
</evidence>
<name>A0A067K6Z5_JATCU</name>
<evidence type="ECO:0000256" key="7">
    <source>
        <dbReference type="SAM" id="Coils"/>
    </source>
</evidence>
<evidence type="ECO:0000259" key="8">
    <source>
        <dbReference type="PROSITE" id="PS50845"/>
    </source>
</evidence>
<keyword evidence="7" id="KW-0175">Coiled coil</keyword>
<keyword evidence="4 6" id="KW-1133">Transmembrane helix</keyword>
<evidence type="ECO:0000313" key="10">
    <source>
        <dbReference type="Proteomes" id="UP000027138"/>
    </source>
</evidence>
<dbReference type="GO" id="GO:0009617">
    <property type="term" value="P:response to bacterium"/>
    <property type="evidence" value="ECO:0007669"/>
    <property type="project" value="InterPro"/>
</dbReference>
<proteinExistence type="predicted"/>